<dbReference type="PANTHER" id="PTHR11941">
    <property type="entry name" value="ENOYL-COA HYDRATASE-RELATED"/>
    <property type="match status" value="1"/>
</dbReference>
<organism evidence="3">
    <name type="scientific">Microbacterium sp. LWS13-1.2</name>
    <dbReference type="NCBI Taxonomy" id="3135264"/>
    <lineage>
        <taxon>Bacteria</taxon>
        <taxon>Bacillati</taxon>
        <taxon>Actinomycetota</taxon>
        <taxon>Actinomycetes</taxon>
        <taxon>Micrococcales</taxon>
        <taxon>Microbacteriaceae</taxon>
        <taxon>Microbacterium</taxon>
    </lineage>
</organism>
<dbReference type="Pfam" id="PF00378">
    <property type="entry name" value="ECH_1"/>
    <property type="match status" value="1"/>
</dbReference>
<comment type="similarity">
    <text evidence="1 2">Belongs to the enoyl-CoA hydratase/isomerase family.</text>
</comment>
<evidence type="ECO:0000256" key="1">
    <source>
        <dbReference type="ARBA" id="ARBA00005254"/>
    </source>
</evidence>
<evidence type="ECO:0000256" key="2">
    <source>
        <dbReference type="RuleBase" id="RU003707"/>
    </source>
</evidence>
<gene>
    <name evidence="3" type="ORF">MRBLWS13_001956</name>
</gene>
<dbReference type="RefSeq" id="WP_349428859.1">
    <property type="nucleotide sequence ID" value="NZ_CP151632.1"/>
</dbReference>
<dbReference type="InterPro" id="IPR001753">
    <property type="entry name" value="Enoyl-CoA_hydra/iso"/>
</dbReference>
<sequence length="248" mass="25708">MTGRDVVLSEFVDDGVLLITLNRPERKNAVTDALRSGFAEAIRRADADPAVRVVAVTGAGDAFCAGADRKEPALTVSPGLGAAALDLETAMRRFHAEFAGAFYAVRKPTVALVNGAAAGGGMGLALAADFRIAGESSLFVSAFANLGLAGDNGVTYGLHRLVGRARALEILMLTPRIDAAEAERLGLVRQVVPDDALREEGLAFCRRLAAGPTAAFALMKTNLAAVEVSNYATSLDLEARGIGIAGAR</sequence>
<reference evidence="3" key="1">
    <citation type="submission" date="2024-04" db="EMBL/GenBank/DDBJ databases">
        <authorList>
            <person name="Roder T."/>
            <person name="Oberhansli S."/>
            <person name="Kreuzer M."/>
        </authorList>
    </citation>
    <scope>NUCLEOTIDE SEQUENCE</scope>
    <source>
        <strain evidence="3">LWS13-1.2</strain>
    </source>
</reference>
<dbReference type="InterPro" id="IPR018376">
    <property type="entry name" value="Enoyl-CoA_hyd/isom_CS"/>
</dbReference>
<name>A0AAU6SBM7_9MICO</name>
<dbReference type="PROSITE" id="PS00166">
    <property type="entry name" value="ENOYL_COA_HYDRATASE"/>
    <property type="match status" value="1"/>
</dbReference>
<dbReference type="AlphaFoldDB" id="A0AAU6SBM7"/>
<accession>A0AAU6SBM7</accession>
<dbReference type="Gene3D" id="3.90.226.10">
    <property type="entry name" value="2-enoyl-CoA Hydratase, Chain A, domain 1"/>
    <property type="match status" value="1"/>
</dbReference>
<dbReference type="SUPFAM" id="SSF52096">
    <property type="entry name" value="ClpP/crotonase"/>
    <property type="match status" value="1"/>
</dbReference>
<dbReference type="PANTHER" id="PTHR11941:SF133">
    <property type="entry name" value="1,2-EPOXYPHENYLACETYL-COA ISOMERASE"/>
    <property type="match status" value="1"/>
</dbReference>
<dbReference type="CDD" id="cd06558">
    <property type="entry name" value="crotonase-like"/>
    <property type="match status" value="1"/>
</dbReference>
<proteinExistence type="inferred from homology"/>
<protein>
    <submittedName>
        <fullName evidence="3">Enoyl-CoA hydratase-related protein</fullName>
    </submittedName>
</protein>
<dbReference type="GO" id="GO:0003824">
    <property type="term" value="F:catalytic activity"/>
    <property type="evidence" value="ECO:0007669"/>
    <property type="project" value="InterPro"/>
</dbReference>
<dbReference type="EMBL" id="CP151632">
    <property type="protein sequence ID" value="WZO34301.1"/>
    <property type="molecule type" value="Genomic_DNA"/>
</dbReference>
<dbReference type="GO" id="GO:0006635">
    <property type="term" value="P:fatty acid beta-oxidation"/>
    <property type="evidence" value="ECO:0007669"/>
    <property type="project" value="TreeGrafter"/>
</dbReference>
<evidence type="ECO:0000313" key="3">
    <source>
        <dbReference type="EMBL" id="WZO34301.1"/>
    </source>
</evidence>
<dbReference type="InterPro" id="IPR029045">
    <property type="entry name" value="ClpP/crotonase-like_dom_sf"/>
</dbReference>